<feature type="region of interest" description="Disordered" evidence="4">
    <location>
        <begin position="1096"/>
        <end position="1127"/>
    </location>
</feature>
<dbReference type="FunCoup" id="A0A6P8R4C8">
    <property type="interactions" value="2522"/>
</dbReference>
<feature type="compositionally biased region" description="Basic and acidic residues" evidence="4">
    <location>
        <begin position="2497"/>
        <end position="2520"/>
    </location>
</feature>
<feature type="compositionally biased region" description="Basic and acidic residues" evidence="4">
    <location>
        <begin position="2527"/>
        <end position="2537"/>
    </location>
</feature>
<feature type="compositionally biased region" description="Basic and acidic residues" evidence="4">
    <location>
        <begin position="901"/>
        <end position="928"/>
    </location>
</feature>
<feature type="compositionally biased region" description="Basic and acidic residues" evidence="4">
    <location>
        <begin position="684"/>
        <end position="740"/>
    </location>
</feature>
<feature type="compositionally biased region" description="Acidic residues" evidence="4">
    <location>
        <begin position="382"/>
        <end position="410"/>
    </location>
</feature>
<dbReference type="Proteomes" id="UP000515159">
    <property type="component" value="Chromosome 1"/>
</dbReference>
<proteinExistence type="inferred from homology"/>
<feature type="compositionally biased region" description="Polar residues" evidence="4">
    <location>
        <begin position="191"/>
        <end position="200"/>
    </location>
</feature>
<feature type="compositionally biased region" description="Basic and acidic residues" evidence="4">
    <location>
        <begin position="2569"/>
        <end position="2589"/>
    </location>
</feature>
<evidence type="ECO:0000313" key="6">
    <source>
        <dbReference type="Proteomes" id="UP000515159"/>
    </source>
</evidence>
<feature type="compositionally biased region" description="Basic and acidic residues" evidence="4">
    <location>
        <begin position="834"/>
        <end position="846"/>
    </location>
</feature>
<feature type="compositionally biased region" description="Polar residues" evidence="4">
    <location>
        <begin position="1677"/>
        <end position="1695"/>
    </location>
</feature>
<name>A0A6P8R4C8_GEOSA</name>
<feature type="compositionally biased region" description="Basic and acidic residues" evidence="4">
    <location>
        <begin position="633"/>
        <end position="673"/>
    </location>
</feature>
<dbReference type="InterPro" id="IPR055264">
    <property type="entry name" value="BOD1/SHG1_dom"/>
</dbReference>
<evidence type="ECO:0000256" key="2">
    <source>
        <dbReference type="ARBA" id="ARBA00008463"/>
    </source>
</evidence>
<dbReference type="CTD" id="259282"/>
<feature type="compositionally biased region" description="Basic and acidic residues" evidence="4">
    <location>
        <begin position="411"/>
        <end position="429"/>
    </location>
</feature>
<feature type="compositionally biased region" description="Basic and acidic residues" evidence="4">
    <location>
        <begin position="1557"/>
        <end position="1569"/>
    </location>
</feature>
<comment type="similarity">
    <text evidence="2">Belongs to the BOD1 family.</text>
</comment>
<feature type="region of interest" description="Disordered" evidence="4">
    <location>
        <begin position="498"/>
        <end position="520"/>
    </location>
</feature>
<dbReference type="OrthoDB" id="7605699at2759"/>
<feature type="compositionally biased region" description="Basic and acidic residues" evidence="4">
    <location>
        <begin position="989"/>
        <end position="1012"/>
    </location>
</feature>
<feature type="compositionally biased region" description="Basic and acidic residues" evidence="4">
    <location>
        <begin position="591"/>
        <end position="621"/>
    </location>
</feature>
<dbReference type="GO" id="GO:0005694">
    <property type="term" value="C:chromosome"/>
    <property type="evidence" value="ECO:0007669"/>
    <property type="project" value="UniProtKB-SubCell"/>
</dbReference>
<feature type="compositionally biased region" description="Polar residues" evidence="4">
    <location>
        <begin position="2477"/>
        <end position="2495"/>
    </location>
</feature>
<evidence type="ECO:0000313" key="7">
    <source>
        <dbReference type="RefSeq" id="XP_033804889.1"/>
    </source>
</evidence>
<accession>A0A6P8R4C8</accession>
<evidence type="ECO:0000256" key="4">
    <source>
        <dbReference type="SAM" id="MobiDB-lite"/>
    </source>
</evidence>
<feature type="domain" description="BOD1/SHG1" evidence="5">
    <location>
        <begin position="15"/>
        <end position="101"/>
    </location>
</feature>
<feature type="compositionally biased region" description="Polar residues" evidence="4">
    <location>
        <begin position="1657"/>
        <end position="1668"/>
    </location>
</feature>
<feature type="region of interest" description="Disordered" evidence="4">
    <location>
        <begin position="542"/>
        <end position="1020"/>
    </location>
</feature>
<feature type="compositionally biased region" description="Basic and acidic residues" evidence="4">
    <location>
        <begin position="953"/>
        <end position="982"/>
    </location>
</feature>
<feature type="compositionally biased region" description="Basic and acidic residues" evidence="4">
    <location>
        <begin position="2641"/>
        <end position="2660"/>
    </location>
</feature>
<feature type="compositionally biased region" description="Polar residues" evidence="4">
    <location>
        <begin position="174"/>
        <end position="183"/>
    </location>
</feature>
<feature type="compositionally biased region" description="Basic and acidic residues" evidence="4">
    <location>
        <begin position="348"/>
        <end position="357"/>
    </location>
</feature>
<dbReference type="GeneID" id="117362511"/>
<reference evidence="7" key="1">
    <citation type="submission" date="2025-08" db="UniProtKB">
        <authorList>
            <consortium name="RefSeq"/>
        </authorList>
    </citation>
    <scope>IDENTIFICATION</scope>
</reference>
<feature type="compositionally biased region" description="Basic and acidic residues" evidence="4">
    <location>
        <begin position="275"/>
        <end position="334"/>
    </location>
</feature>
<evidence type="ECO:0000259" key="5">
    <source>
        <dbReference type="Pfam" id="PF05205"/>
    </source>
</evidence>
<comment type="subcellular location">
    <subcellularLocation>
        <location evidence="1">Chromosome</location>
    </subcellularLocation>
</comment>
<protein>
    <submittedName>
        <fullName evidence="7">Biorientation of chromosomes in cell division protein 1-like 1 isoform X1</fullName>
    </submittedName>
</protein>
<feature type="region of interest" description="Disordered" evidence="4">
    <location>
        <begin position="2408"/>
        <end position="2706"/>
    </location>
</feature>
<feature type="region of interest" description="Disordered" evidence="4">
    <location>
        <begin position="1823"/>
        <end position="1844"/>
    </location>
</feature>
<sequence>MAHLQPGDPQLVSLIVNQLKSQGLFDQFRRDCLADVDTKPAYQNLRQRVDNFVSNHLANHTWSPHLNKNQLRNNIRQQVLKSGMLESGIDRIISQVVDPKIFRPQVEKAVHEFLASVNNKEETNICATQNEDKPDSSVAVPGVSTAGPSVSAADNALSILETITSLNQEASAAWASSENTNSKGSERTTKKLLSQQNVDGSTEKERNPSTERERNPEDAQDKEKNAPESLGDGYKIILKHEELMDTPGPIEEAKVFSKEASTVAQPIKESAQECQEQKSKSAEKSERKVESSEKGERKEEKRENKMEKKNEHTKKNDESLRMKEEKLKEKETDGGKQAVPDKISSKQRTTDGFKEEYSLEDSDGDAVTDITVSSVHTSDLSSFEEESEEEAIISDSTEEGEITSDDEEEKIDVQSKTKSQANDHSEGRPKTVRHSYVHKPYLYSKYYSESDDEQAVEQRRQTIARAKEERLLRRQFNREKLEEKRKLKAIEKTKYLKMKSQGKMNMEASSTKTLKPKSASMKEVLKEQKFLEKKVALSKKRKRYSRFGEDSGKRKCEYFEESSREMPKTNEVYEKSSSHSKELKHILVKSETSKPSRRFSEPTHLTEDTKCDAKVEREQKKKTSSSLLMEGLVQDHETREARKQPEKLEANPEESQRQRSGSKTDKHLKKDSIDTETPNLKSGLKKETKLYRDKGEKERTFPEDKFSSKHKYRTESVQKTASEHELQFSERGSKGEENLQKHSQQSKASSEDKSDRRSKHRSERKSIISSKDGKTVSEQVLKTDEGLRKESSRKERYLSTEKSKLEHKSKRSNDPKTLREYHGTVKQHMASSQRKTENCTDDKYETELTNSDSNSRQEDSVHRDRRRVKSFSDEKILSKNKSKFHSKQSKSVESEFPELSQKPDKDKSTEETDTDRQHKLKNEDKLFEESVDSELESVVQPIKEISQKVKQQTGDKVKERFRSDRELSSNKSDRKISAESHRNKSSKHSSKEIKKKEDKLEEKTVKEMEDNQGKLQGNNLSWNKKSIKRLCENRKEPCSDISKKEAKLEMEIFPNDIVTDQLMQSRAGDDSFNCEKAAEPIEDDAETQEITHGFELETKKCDSAQKENNSESTEKDQEVSRDKTTGITSDISDIKECEYNSRLELPVSVLTNSEHENIIFAKETAVDILCNDSRDSPGEIELTKQDNTSEACSRILLNPFSGIIVHDNAIDIESQNINSPSKEHVSPSMDFSAQGEDAEHSIHKYSSEVRDSTANISREEHDNLENICLNETINLCDNIQLPAVIQNESIMSIFSAEEHENIMDTSIEKCDENVMIGTQATEVDTSTLSINVETYSETEKFADPQTETVFDVAHTKDEISVVATVKEGEPAICIDEDRGTKENESVEQIAYIDADGRKDSLVTGMCVVDDSHCTVKSIDTEEDSLKVVTPEEQSKDIIENEADVANGDTIFIDNEEKNEKILVCNSIEGGERFILDSSTKETLDFLMQPDPEKHEDTIVYIMSDVEKDTDSMIDTSTNNEVESSVWDSCTGEEHERNIICFGKEDEEATSSGTLMDRSIKEKGAEKENENTATSSSSIMDIKTLEKVVSIFLCKEEENENIATSSSTMMDSGCEENKEESVLMFSEKDHEASASSSSTVIDSNIQEDISGKNGEDAASSSSILTSTDTPKGKGELAVSSQNEGEETATSSDTVMNINLHKELCEGTIEHTQKETEDSTTTSSTGEENMDMLICTGMHKFLVCAENYKNSSATTEADVTECLVVASAKEYGALVTGTCSGDSSIPMTSTYVNGENECTMMDAENESKAIAIAIKTEDLIISEQTEEKEDAVSSAGSEEKPVTFASGSKQEFVNGVGEVDSDGAVTSAGVEMCDASMTSEDSSEFENKVTCASPEKSVSGIVTWVNADYSTGDATGFNTDAEQCSQGIVTGAVVEESSIDGAVHGACIENTSNAMSSTDAELDNEEVTNARPDEGDGTVTSTGITEEESESTLMGADSEHDVVFAVCSGKEGEDFTDVPAVEGSCDTLIRKDIDDDEGVITSTGTKEEEGEDIVTSSGTGNEDSLICIGTEENSQNTVVSAGTEEGKSGAVYASTDKKENEGTLIVTSAGEVFMDAISDIDNDAAFSIIDTSAEETTNNSAVNVSTELVTKPNLTVQVSEQDIHSAEETYESPRFIVPIEENENKLTISGSEKKAENSLHVADSEKIITSVHLVEEEKYESTLMSVRTETCVVNEKKDGNVDERTLIEAELSIEVKTEEETKNPATLVDIEQSMFVPVTKGISLTDVNADFKIDEESIQDTKDICVIFSKESTEAQIIQTKSLDHELSESSHNIASFSLPSALENVSAIMESNQFISEPKSGSSDPVSHNEECDHQYTQNMVVKTNQETGFQDFDQEIMATSLENEVIIPDKATELNQEASGKTEEEEEEKSTFEQISGIHHSPKKEAFKDLSFTEETEGKLPTGLEGLKERKLAISGPGNTIQTSNKERTPTTGVKSQELENHAQEEVHETTEISETEDKSGISCEEDTGKCEDKSSTDEDGEKFEDFSIQRGKKTKYSYSSADEIETPEPDRKRKKSESAARKEETKEQTDDEVDDNEENEEEKHRGATTRAASRLEAERNQPHKPTTRAASKLSLSEPIPSRERRSSLSKEKSTPEMKSSKFGPLARTKSQPSANKRKREASPPVVRTRGQQPMDETQIKRARRQ</sequence>
<feature type="compositionally biased region" description="Acidic residues" evidence="4">
    <location>
        <begin position="2590"/>
        <end position="2601"/>
    </location>
</feature>
<feature type="compositionally biased region" description="Basic and acidic residues" evidence="4">
    <location>
        <begin position="1614"/>
        <end position="1631"/>
    </location>
</feature>
<dbReference type="KEGG" id="gsh:117362511"/>
<feature type="compositionally biased region" description="Polar residues" evidence="4">
    <location>
        <begin position="1600"/>
        <end position="1609"/>
    </location>
</feature>
<dbReference type="InParanoid" id="A0A6P8R4C8"/>
<feature type="compositionally biased region" description="Basic and acidic residues" evidence="4">
    <location>
        <begin position="546"/>
        <end position="585"/>
    </location>
</feature>
<gene>
    <name evidence="7" type="primary">BOD1L1</name>
</gene>
<evidence type="ECO:0000256" key="1">
    <source>
        <dbReference type="ARBA" id="ARBA00004286"/>
    </source>
</evidence>
<organism evidence="6 7">
    <name type="scientific">Geotrypetes seraphini</name>
    <name type="common">Gaboon caecilian</name>
    <name type="synonym">Caecilia seraphini</name>
    <dbReference type="NCBI Taxonomy" id="260995"/>
    <lineage>
        <taxon>Eukaryota</taxon>
        <taxon>Metazoa</taxon>
        <taxon>Chordata</taxon>
        <taxon>Craniata</taxon>
        <taxon>Vertebrata</taxon>
        <taxon>Euteleostomi</taxon>
        <taxon>Amphibia</taxon>
        <taxon>Gymnophiona</taxon>
        <taxon>Geotrypetes</taxon>
    </lineage>
</organism>
<dbReference type="RefSeq" id="XP_033804889.1">
    <property type="nucleotide sequence ID" value="XM_033948998.1"/>
</dbReference>
<feature type="region of interest" description="Disordered" evidence="4">
    <location>
        <begin position="1547"/>
        <end position="1577"/>
    </location>
</feature>
<feature type="compositionally biased region" description="Basic and acidic residues" evidence="4">
    <location>
        <begin position="1698"/>
        <end position="1715"/>
    </location>
</feature>
<keyword evidence="3" id="KW-0158">Chromosome</keyword>
<feature type="region of interest" description="Disordered" evidence="4">
    <location>
        <begin position="174"/>
        <end position="436"/>
    </location>
</feature>
<keyword evidence="6" id="KW-1185">Reference proteome</keyword>
<dbReference type="Pfam" id="PF05205">
    <property type="entry name" value="COMPASS-Shg1"/>
    <property type="match status" value="1"/>
</dbReference>
<feature type="compositionally biased region" description="Basic and acidic residues" evidence="4">
    <location>
        <begin position="1096"/>
        <end position="1124"/>
    </location>
</feature>
<feature type="region of interest" description="Disordered" evidence="4">
    <location>
        <begin position="1600"/>
        <end position="1726"/>
    </location>
</feature>
<dbReference type="PANTHER" id="PTHR47391">
    <property type="entry name" value="BIORIENTATION OF CHROMOSOMES IN CELL DIVISION 1 LIKE 1"/>
    <property type="match status" value="1"/>
</dbReference>
<dbReference type="InterPro" id="IPR043244">
    <property type="entry name" value="BOD1L1"/>
</dbReference>
<evidence type="ECO:0000256" key="3">
    <source>
        <dbReference type="ARBA" id="ARBA00022454"/>
    </source>
</evidence>
<feature type="compositionally biased region" description="Basic residues" evidence="4">
    <location>
        <begin position="878"/>
        <end position="888"/>
    </location>
</feature>
<feature type="compositionally biased region" description="Basic and acidic residues" evidence="4">
    <location>
        <begin position="771"/>
        <end position="823"/>
    </location>
</feature>
<feature type="compositionally biased region" description="Basic and acidic residues" evidence="4">
    <location>
        <begin position="201"/>
        <end position="226"/>
    </location>
</feature>
<dbReference type="PANTHER" id="PTHR47391:SF1">
    <property type="entry name" value="BIORIENTATION OF CHROMOSOMES IN CELL DIVISION 1 LIKE 1"/>
    <property type="match status" value="1"/>
</dbReference>